<dbReference type="AlphaFoldDB" id="A0A1W2AHU0"/>
<proteinExistence type="predicted"/>
<dbReference type="OrthoDB" id="4954833at2"/>
<reference evidence="1 2" key="1">
    <citation type="submission" date="2017-04" db="EMBL/GenBank/DDBJ databases">
        <authorList>
            <person name="Afonso C.L."/>
            <person name="Miller P.J."/>
            <person name="Scott M.A."/>
            <person name="Spackman E."/>
            <person name="Goraichik I."/>
            <person name="Dimitrov K.M."/>
            <person name="Suarez D.L."/>
            <person name="Swayne D.E."/>
        </authorList>
    </citation>
    <scope>NUCLEOTIDE SEQUENCE [LARGE SCALE GENOMIC DNA]</scope>
    <source>
        <strain evidence="1 2">CGMCC 1.12708</strain>
    </source>
</reference>
<organism evidence="1 2">
    <name type="scientific">Moheibacter sediminis</name>
    <dbReference type="NCBI Taxonomy" id="1434700"/>
    <lineage>
        <taxon>Bacteria</taxon>
        <taxon>Pseudomonadati</taxon>
        <taxon>Bacteroidota</taxon>
        <taxon>Flavobacteriia</taxon>
        <taxon>Flavobacteriales</taxon>
        <taxon>Weeksellaceae</taxon>
        <taxon>Moheibacter</taxon>
    </lineage>
</organism>
<dbReference type="Pfam" id="PF08877">
    <property type="entry name" value="MepB-like"/>
    <property type="match status" value="1"/>
</dbReference>
<dbReference type="Gene3D" id="3.40.1350.140">
    <property type="entry name" value="MepB-like"/>
    <property type="match status" value="1"/>
</dbReference>
<sequence>MTEELIRFENFFLRPSEILISNLNKDTECEEYEGYNFLLDNKNVKYRKAKKTPKKIGQFVTLWKRNTAGQTEPFDVEDDFDYYIVALENDKSFGFFLFPKEVLGKHNILTNSQKKGKRGLRLYAEWDLPESKQADKTKSWQGEYFIKLGENENKRKFDLIFNSNF</sequence>
<evidence type="ECO:0000313" key="1">
    <source>
        <dbReference type="EMBL" id="SMC60184.1"/>
    </source>
</evidence>
<dbReference type="STRING" id="1434700.SAMN06296427_104176"/>
<protein>
    <recommendedName>
        <fullName evidence="3">MepB protein</fullName>
    </recommendedName>
</protein>
<dbReference type="InterPro" id="IPR011235">
    <property type="entry name" value="MepB-like"/>
</dbReference>
<evidence type="ECO:0008006" key="3">
    <source>
        <dbReference type="Google" id="ProtNLM"/>
    </source>
</evidence>
<keyword evidence="2" id="KW-1185">Reference proteome</keyword>
<dbReference type="PIRSF" id="PIRSF032285">
    <property type="entry name" value="UCP032285"/>
    <property type="match status" value="1"/>
</dbReference>
<dbReference type="EMBL" id="FWXS01000004">
    <property type="protein sequence ID" value="SMC60184.1"/>
    <property type="molecule type" value="Genomic_DNA"/>
</dbReference>
<dbReference type="Proteomes" id="UP000192393">
    <property type="component" value="Unassembled WGS sequence"/>
</dbReference>
<dbReference type="InterPro" id="IPR038231">
    <property type="entry name" value="MepB-like_sf"/>
</dbReference>
<gene>
    <name evidence="1" type="ORF">SAMN06296427_104176</name>
</gene>
<name>A0A1W2AHU0_9FLAO</name>
<accession>A0A1W2AHU0</accession>
<evidence type="ECO:0000313" key="2">
    <source>
        <dbReference type="Proteomes" id="UP000192393"/>
    </source>
</evidence>